<comment type="caution">
    <text evidence="3">The sequence shown here is derived from an EMBL/GenBank/DDBJ whole genome shotgun (WGS) entry which is preliminary data.</text>
</comment>
<evidence type="ECO:0000259" key="2">
    <source>
        <dbReference type="Pfam" id="PF04146"/>
    </source>
</evidence>
<dbReference type="Proteomes" id="UP000712600">
    <property type="component" value="Unassembled WGS sequence"/>
</dbReference>
<evidence type="ECO:0000313" key="3">
    <source>
        <dbReference type="EMBL" id="KAF3555430.1"/>
    </source>
</evidence>
<feature type="domain" description="YTH" evidence="2">
    <location>
        <begin position="40"/>
        <end position="90"/>
    </location>
</feature>
<dbReference type="PANTHER" id="PTHR12357">
    <property type="entry name" value="YTH YT521-B HOMOLOGY DOMAIN-CONTAINING"/>
    <property type="match status" value="1"/>
</dbReference>
<dbReference type="InterPro" id="IPR045168">
    <property type="entry name" value="YTH_prot"/>
</dbReference>
<proteinExistence type="inferred from homology"/>
<name>A0A8S9QZ64_BRACR</name>
<dbReference type="PANTHER" id="PTHR12357:SF123">
    <property type="entry name" value="YTH DOMAIN-CONTAINING PROTEIN ECT1"/>
    <property type="match status" value="1"/>
</dbReference>
<dbReference type="AlphaFoldDB" id="A0A8S9QZ64"/>
<comment type="similarity">
    <text evidence="1">Belongs to the YTHDF family.</text>
</comment>
<dbReference type="InterPro" id="IPR007275">
    <property type="entry name" value="YTH_domain"/>
</dbReference>
<protein>
    <recommendedName>
        <fullName evidence="1">YTH domain-containing family protein</fullName>
    </recommendedName>
</protein>
<dbReference type="GO" id="GO:0003729">
    <property type="term" value="F:mRNA binding"/>
    <property type="evidence" value="ECO:0007669"/>
    <property type="project" value="UniProtKB-UniRule"/>
</dbReference>
<gene>
    <name evidence="3" type="ORF">F2Q69_00012195</name>
</gene>
<organism evidence="3 4">
    <name type="scientific">Brassica cretica</name>
    <name type="common">Mustard</name>
    <dbReference type="NCBI Taxonomy" id="69181"/>
    <lineage>
        <taxon>Eukaryota</taxon>
        <taxon>Viridiplantae</taxon>
        <taxon>Streptophyta</taxon>
        <taxon>Embryophyta</taxon>
        <taxon>Tracheophyta</taxon>
        <taxon>Spermatophyta</taxon>
        <taxon>Magnoliopsida</taxon>
        <taxon>eudicotyledons</taxon>
        <taxon>Gunneridae</taxon>
        <taxon>Pentapetalae</taxon>
        <taxon>rosids</taxon>
        <taxon>malvids</taxon>
        <taxon>Brassicales</taxon>
        <taxon>Brassicaceae</taxon>
        <taxon>Brassiceae</taxon>
        <taxon>Brassica</taxon>
    </lineage>
</organism>
<dbReference type="GO" id="GO:1990247">
    <property type="term" value="F:N6-methyladenosine-containing RNA reader activity"/>
    <property type="evidence" value="ECO:0007669"/>
    <property type="project" value="UniProtKB-UniRule"/>
</dbReference>
<keyword evidence="1" id="KW-0694">RNA-binding</keyword>
<dbReference type="GO" id="GO:0061157">
    <property type="term" value="P:mRNA destabilization"/>
    <property type="evidence" value="ECO:0007669"/>
    <property type="project" value="TreeGrafter"/>
</dbReference>
<reference evidence="3" key="1">
    <citation type="submission" date="2019-12" db="EMBL/GenBank/DDBJ databases">
        <title>Genome sequencing and annotation of Brassica cretica.</title>
        <authorList>
            <person name="Studholme D.J."/>
            <person name="Sarris P."/>
        </authorList>
    </citation>
    <scope>NUCLEOTIDE SEQUENCE</scope>
    <source>
        <strain evidence="3">PFS-109/04</strain>
        <tissue evidence="3">Leaf</tissue>
    </source>
</reference>
<sequence>MRRKDVTVVDLRDHFPETFAKARVFEIKLYDRYDVQNRIQYGNQKLNAAYYKDQENSKNVMCIFCSRSVNASGQFVGLAKVICSFDLSKSIGNKINGLVM</sequence>
<dbReference type="EMBL" id="QGKX02000996">
    <property type="protein sequence ID" value="KAF3555430.1"/>
    <property type="molecule type" value="Genomic_DNA"/>
</dbReference>
<dbReference type="GO" id="GO:0005737">
    <property type="term" value="C:cytoplasm"/>
    <property type="evidence" value="ECO:0007669"/>
    <property type="project" value="TreeGrafter"/>
</dbReference>
<evidence type="ECO:0000313" key="4">
    <source>
        <dbReference type="Proteomes" id="UP000712600"/>
    </source>
</evidence>
<comment type="function">
    <text evidence="1">Specifically recognizes and binds N6-methyladenosine (m6A)-containing RNAs, and regulates mRNA stability. M6A is a modification present at internal sites of mRNAs and some non-coding RNAs and plays a role in mRNA stability and processing.</text>
</comment>
<dbReference type="Pfam" id="PF04146">
    <property type="entry name" value="YTH"/>
    <property type="match status" value="1"/>
</dbReference>
<evidence type="ECO:0000256" key="1">
    <source>
        <dbReference type="RuleBase" id="RU369095"/>
    </source>
</evidence>
<accession>A0A8S9QZ64</accession>
<dbReference type="Gene3D" id="3.10.590.10">
    <property type="entry name" value="ph1033 like domains"/>
    <property type="match status" value="1"/>
</dbReference>